<dbReference type="OrthoDB" id="306690at2759"/>
<sequence>MDDIEFDFERSLASQRQQQQQPPSTSRLYENASGGKGTERPRNYRQTVCTYWLRGLCMKGDACGFLHQFDPARMPVCRNLLKNGVCKDVDCPYKHSMEEIKECNMYKLGFCIYGPACRFKHTRLAGPPAEPNQLEAAKPKEFRNVSIVADQANRGIHLLGPHGRPRDLNLPALTAGPGTAPRSRAMVPSGAVR</sequence>
<evidence type="ECO:0000256" key="1">
    <source>
        <dbReference type="ARBA" id="ARBA00004123"/>
    </source>
</evidence>
<evidence type="ECO:0000256" key="6">
    <source>
        <dbReference type="ARBA" id="ARBA00022833"/>
    </source>
</evidence>
<dbReference type="Proteomes" id="UP000279271">
    <property type="component" value="Unassembled WGS sequence"/>
</dbReference>
<dbReference type="STRING" id="3075.A0A087SQ88"/>
<reference evidence="13 15" key="1">
    <citation type="journal article" date="2014" name="BMC Genomics">
        <title>Oil accumulation mechanisms of the oleaginous microalga Chlorella protothecoides revealed through its genome, transcriptomes, and proteomes.</title>
        <authorList>
            <person name="Gao C."/>
            <person name="Wang Y."/>
            <person name="Shen Y."/>
            <person name="Yan D."/>
            <person name="He X."/>
            <person name="Dai J."/>
            <person name="Wu Q."/>
        </authorList>
    </citation>
    <scope>NUCLEOTIDE SEQUENCE [LARGE SCALE GENOMIC DNA]</scope>
    <source>
        <strain evidence="13 15">0710</strain>
    </source>
</reference>
<evidence type="ECO:0000313" key="15">
    <source>
        <dbReference type="Proteomes" id="UP000028924"/>
    </source>
</evidence>
<dbReference type="RefSeq" id="XP_011400881.1">
    <property type="nucleotide sequence ID" value="XM_011402579.1"/>
</dbReference>
<dbReference type="SMART" id="SM00356">
    <property type="entry name" value="ZnF_C3H1"/>
    <property type="match status" value="3"/>
</dbReference>
<dbReference type="eggNOG" id="KOG1040">
    <property type="taxonomic scope" value="Eukaryota"/>
</dbReference>
<dbReference type="AlphaFoldDB" id="A0A087SQ88"/>
<dbReference type="GO" id="GO:0006397">
    <property type="term" value="P:mRNA processing"/>
    <property type="evidence" value="ECO:0007669"/>
    <property type="project" value="UniProtKB-KW"/>
</dbReference>
<dbReference type="EMBL" id="QOKY01000173">
    <property type="protein sequence ID" value="RMZ54699.1"/>
    <property type="molecule type" value="Genomic_DNA"/>
</dbReference>
<keyword evidence="5 9" id="KW-0863">Zinc-finger</keyword>
<keyword evidence="15" id="KW-1185">Reference proteome</keyword>
<dbReference type="Gene3D" id="4.10.1000.10">
    <property type="entry name" value="Zinc finger, CCCH-type"/>
    <property type="match status" value="1"/>
</dbReference>
<gene>
    <name evidence="14" type="ORF">APUTEX25_003077</name>
    <name evidence="13" type="ORF">F751_5457</name>
    <name evidence="12" type="ORF">g.4874</name>
</gene>
<keyword evidence="7" id="KW-0694">RNA-binding</keyword>
<dbReference type="EMBL" id="KL662157">
    <property type="protein sequence ID" value="KFM27892.1"/>
    <property type="molecule type" value="Genomic_DNA"/>
</dbReference>
<evidence type="ECO:0000256" key="5">
    <source>
        <dbReference type="ARBA" id="ARBA00022771"/>
    </source>
</evidence>
<dbReference type="GO" id="GO:0005634">
    <property type="term" value="C:nucleus"/>
    <property type="evidence" value="ECO:0007669"/>
    <property type="project" value="UniProtKB-SubCell"/>
</dbReference>
<keyword evidence="8" id="KW-0539">Nucleus</keyword>
<dbReference type="InterPro" id="IPR032297">
    <property type="entry name" value="Torus"/>
</dbReference>
<dbReference type="InterPro" id="IPR045348">
    <property type="entry name" value="CPSF4/Yth1"/>
</dbReference>
<accession>A0A087SQ88</accession>
<dbReference type="KEGG" id="apro:F751_5457"/>
<comment type="subcellular location">
    <subcellularLocation>
        <location evidence="1">Nucleus</location>
    </subcellularLocation>
</comment>
<evidence type="ECO:0000256" key="9">
    <source>
        <dbReference type="PROSITE-ProRule" id="PRU00723"/>
    </source>
</evidence>
<evidence type="ECO:0000256" key="3">
    <source>
        <dbReference type="ARBA" id="ARBA00022723"/>
    </source>
</evidence>
<proteinExistence type="predicted"/>
<dbReference type="InterPro" id="IPR036855">
    <property type="entry name" value="Znf_CCCH_sf"/>
</dbReference>
<evidence type="ECO:0000313" key="12">
    <source>
        <dbReference type="EMBL" id="JAT75668.1"/>
    </source>
</evidence>
<feature type="zinc finger region" description="C3H1-type" evidence="9">
    <location>
        <begin position="43"/>
        <end position="70"/>
    </location>
</feature>
<dbReference type="PANTHER" id="PTHR23102">
    <property type="entry name" value="CLEAVAGE AND POLYADENYLATION SPECIFICITY FACTOR SUBUNIT 4-RELATED"/>
    <property type="match status" value="1"/>
</dbReference>
<evidence type="ECO:0000256" key="2">
    <source>
        <dbReference type="ARBA" id="ARBA00022664"/>
    </source>
</evidence>
<evidence type="ECO:0000313" key="14">
    <source>
        <dbReference type="EMBL" id="RMZ54699.1"/>
    </source>
</evidence>
<evidence type="ECO:0000256" key="7">
    <source>
        <dbReference type="ARBA" id="ARBA00022884"/>
    </source>
</evidence>
<dbReference type="InterPro" id="IPR000571">
    <property type="entry name" value="Znf_CCCH"/>
</dbReference>
<feature type="domain" description="C3H1-type" evidence="11">
    <location>
        <begin position="43"/>
        <end position="70"/>
    </location>
</feature>
<reference evidence="14" key="4">
    <citation type="submission" date="2018-10" db="EMBL/GenBank/DDBJ databases">
        <authorList>
            <person name="Hovde B."/>
            <person name="Zhang X."/>
        </authorList>
    </citation>
    <scope>NUCLEOTIDE SEQUENCE [LARGE SCALE GENOMIC DNA]</scope>
    <source>
        <strain evidence="14">UTEX 25</strain>
    </source>
</reference>
<name>A0A087SQ88_AUXPR</name>
<reference evidence="14" key="5">
    <citation type="submission" date="2018-11" db="EMBL/GenBank/DDBJ databases">
        <title>Characterization of plant carbon substrate utilization by Auxenochlorella protothecoides.</title>
        <authorList>
            <person name="Vogler B.W."/>
            <person name="Starkenburg S.R."/>
            <person name="Sudasinghe N."/>
            <person name="Schambach J.Y."/>
            <person name="Rollin J.A."/>
            <person name="Pattathil S."/>
            <person name="Barry A.N."/>
        </authorList>
    </citation>
    <scope>NUCLEOTIDE SEQUENCE [LARGE SCALE GENOMIC DNA]</scope>
    <source>
        <strain evidence="14">UTEX 25</strain>
    </source>
</reference>
<feature type="region of interest" description="Disordered" evidence="10">
    <location>
        <begin position="167"/>
        <end position="193"/>
    </location>
</feature>
<dbReference type="Pfam" id="PF16131">
    <property type="entry name" value="Torus"/>
    <property type="match status" value="1"/>
</dbReference>
<dbReference type="PROSITE" id="PS50103">
    <property type="entry name" value="ZF_C3H1"/>
    <property type="match status" value="2"/>
</dbReference>
<protein>
    <submittedName>
        <fullName evidence="13">Cleavage and polyadenylation specificity factor CPSF30</fullName>
    </submittedName>
</protein>
<evidence type="ECO:0000259" key="11">
    <source>
        <dbReference type="PROSITE" id="PS50103"/>
    </source>
</evidence>
<feature type="domain" description="C3H1-type" evidence="11">
    <location>
        <begin position="97"/>
        <end position="124"/>
    </location>
</feature>
<evidence type="ECO:0000256" key="4">
    <source>
        <dbReference type="ARBA" id="ARBA00022737"/>
    </source>
</evidence>
<keyword evidence="4" id="KW-0677">Repeat</keyword>
<keyword evidence="3 9" id="KW-0479">Metal-binding</keyword>
<feature type="region of interest" description="Disordered" evidence="10">
    <location>
        <begin position="10"/>
        <end position="41"/>
    </location>
</feature>
<dbReference type="EMBL" id="GDKF01002954">
    <property type="protein sequence ID" value="JAT75668.1"/>
    <property type="molecule type" value="Transcribed_RNA"/>
</dbReference>
<dbReference type="Proteomes" id="UP000028924">
    <property type="component" value="Unassembled WGS sequence"/>
</dbReference>
<feature type="zinc finger region" description="C3H1-type" evidence="9">
    <location>
        <begin position="97"/>
        <end position="124"/>
    </location>
</feature>
<reference evidence="16" key="3">
    <citation type="journal article" date="2018" name="Algal Res.">
        <title>Characterization of plant carbon substrate utilization by Auxenochlorella protothecoides.</title>
        <authorList>
            <person name="Vogler B.W."/>
            <person name="Starkenburg S.R."/>
            <person name="Sudasinghe N."/>
            <person name="Schambach J.Y."/>
            <person name="Rollin J.A."/>
            <person name="Pattathil S."/>
            <person name="Barry A.N."/>
        </authorList>
    </citation>
    <scope>NUCLEOTIDE SEQUENCE [LARGE SCALE GENOMIC DNA]</scope>
    <source>
        <strain evidence="16">UTEX 25</strain>
    </source>
</reference>
<dbReference type="PANTHER" id="PTHR23102:SF24">
    <property type="entry name" value="CLEAVAGE AND POLYADENYLATION SPECIFICITY FACTOR SUBUNIT 4"/>
    <property type="match status" value="1"/>
</dbReference>
<dbReference type="GeneID" id="23616848"/>
<organism evidence="13 15">
    <name type="scientific">Auxenochlorella protothecoides</name>
    <name type="common">Green microalga</name>
    <name type="synonym">Chlorella protothecoides</name>
    <dbReference type="NCBI Taxonomy" id="3075"/>
    <lineage>
        <taxon>Eukaryota</taxon>
        <taxon>Viridiplantae</taxon>
        <taxon>Chlorophyta</taxon>
        <taxon>core chlorophytes</taxon>
        <taxon>Trebouxiophyceae</taxon>
        <taxon>Chlorellales</taxon>
        <taxon>Chlorellaceae</taxon>
        <taxon>Auxenochlorella</taxon>
    </lineage>
</organism>
<dbReference type="GO" id="GO:0003723">
    <property type="term" value="F:RNA binding"/>
    <property type="evidence" value="ECO:0007669"/>
    <property type="project" value="UniProtKB-KW"/>
</dbReference>
<reference evidence="12" key="2">
    <citation type="submission" date="2015-08" db="EMBL/GenBank/DDBJ databases">
        <authorList>
            <person name="Babu N.S."/>
            <person name="Beckwith C.J."/>
            <person name="Beseler K.G."/>
            <person name="Brison A."/>
            <person name="Carone J.V."/>
            <person name="Caskin T.P."/>
            <person name="Diamond M."/>
            <person name="Durham M.E."/>
            <person name="Foxe J.M."/>
            <person name="Go M."/>
            <person name="Henderson B.A."/>
            <person name="Jones I.B."/>
            <person name="McGettigan J.A."/>
            <person name="Micheletti S.J."/>
            <person name="Nasrallah M.E."/>
            <person name="Ortiz D."/>
            <person name="Piller C.R."/>
            <person name="Privatt S.R."/>
            <person name="Schneider S.L."/>
            <person name="Sharp S."/>
            <person name="Smith T.C."/>
            <person name="Stanton J.D."/>
            <person name="Ullery H.E."/>
            <person name="Wilson R.J."/>
            <person name="Serrano M.G."/>
            <person name="Buck G."/>
            <person name="Lee V."/>
            <person name="Wang Y."/>
            <person name="Carvalho R."/>
            <person name="Voegtly L."/>
            <person name="Shi R."/>
            <person name="Duckworth R."/>
            <person name="Johnson A."/>
            <person name="Loviza R."/>
            <person name="Walstead R."/>
            <person name="Shah Z."/>
            <person name="Kiflezghi M."/>
            <person name="Wade K."/>
            <person name="Ball S.L."/>
            <person name="Bradley K.W."/>
            <person name="Asai D.J."/>
            <person name="Bowman C.A."/>
            <person name="Russell D.A."/>
            <person name="Pope W.H."/>
            <person name="Jacobs-Sera D."/>
            <person name="Hendrix R.W."/>
            <person name="Hatfull G.F."/>
        </authorList>
    </citation>
    <scope>NUCLEOTIDE SEQUENCE</scope>
</reference>
<evidence type="ECO:0000256" key="10">
    <source>
        <dbReference type="SAM" id="MobiDB-lite"/>
    </source>
</evidence>
<evidence type="ECO:0000313" key="13">
    <source>
        <dbReference type="EMBL" id="KFM27892.1"/>
    </source>
</evidence>
<dbReference type="GO" id="GO:0008270">
    <property type="term" value="F:zinc ion binding"/>
    <property type="evidence" value="ECO:0007669"/>
    <property type="project" value="UniProtKB-KW"/>
</dbReference>
<keyword evidence="6 9" id="KW-0862">Zinc</keyword>
<dbReference type="SUPFAM" id="SSF90229">
    <property type="entry name" value="CCCH zinc finger"/>
    <property type="match status" value="1"/>
</dbReference>
<keyword evidence="2" id="KW-0507">mRNA processing</keyword>
<evidence type="ECO:0000313" key="16">
    <source>
        <dbReference type="Proteomes" id="UP000279271"/>
    </source>
</evidence>
<evidence type="ECO:0000256" key="8">
    <source>
        <dbReference type="ARBA" id="ARBA00023242"/>
    </source>
</evidence>